<protein>
    <recommendedName>
        <fullName evidence="3">Polymerase III, delta prime subunit protein</fullName>
    </recommendedName>
</protein>
<dbReference type="AlphaFoldDB" id="A0A0G0PU65"/>
<proteinExistence type="predicted"/>
<organism evidence="1 2">
    <name type="scientific">Candidatus Woesebacteria bacterium GW2011_GWA1_39_8</name>
    <dbReference type="NCBI Taxonomy" id="1618552"/>
    <lineage>
        <taxon>Bacteria</taxon>
        <taxon>Candidatus Woeseibacteriota</taxon>
    </lineage>
</organism>
<reference evidence="1 2" key="1">
    <citation type="journal article" date="2015" name="Nature">
        <title>rRNA introns, odd ribosomes, and small enigmatic genomes across a large radiation of phyla.</title>
        <authorList>
            <person name="Brown C.T."/>
            <person name="Hug L.A."/>
            <person name="Thomas B.C."/>
            <person name="Sharon I."/>
            <person name="Castelle C.J."/>
            <person name="Singh A."/>
            <person name="Wilkins M.J."/>
            <person name="Williams K.H."/>
            <person name="Banfield J.F."/>
        </authorList>
    </citation>
    <scope>NUCLEOTIDE SEQUENCE [LARGE SCALE GENOMIC DNA]</scope>
</reference>
<gene>
    <name evidence="1" type="ORF">UT61_C0045G0012</name>
</gene>
<accession>A0A0G0PU65</accession>
<name>A0A0G0PU65_9BACT</name>
<dbReference type="Gene3D" id="3.40.50.300">
    <property type="entry name" value="P-loop containing nucleotide triphosphate hydrolases"/>
    <property type="match status" value="1"/>
</dbReference>
<comment type="caution">
    <text evidence="1">The sequence shown here is derived from an EMBL/GenBank/DDBJ whole genome shotgun (WGS) entry which is preliminary data.</text>
</comment>
<dbReference type="Proteomes" id="UP000034793">
    <property type="component" value="Unassembled WGS sequence"/>
</dbReference>
<dbReference type="SUPFAM" id="SSF52540">
    <property type="entry name" value="P-loop containing nucleoside triphosphate hydrolases"/>
    <property type="match status" value="1"/>
</dbReference>
<dbReference type="Pfam" id="PF13177">
    <property type="entry name" value="DNA_pol3_delta2"/>
    <property type="match status" value="1"/>
</dbReference>
<dbReference type="InterPro" id="IPR027417">
    <property type="entry name" value="P-loop_NTPase"/>
</dbReference>
<evidence type="ECO:0000313" key="2">
    <source>
        <dbReference type="Proteomes" id="UP000034793"/>
    </source>
</evidence>
<dbReference type="EMBL" id="LBXL01000045">
    <property type="protein sequence ID" value="KKR28626.1"/>
    <property type="molecule type" value="Genomic_DNA"/>
</dbReference>
<evidence type="ECO:0000313" key="1">
    <source>
        <dbReference type="EMBL" id="KKR28626.1"/>
    </source>
</evidence>
<evidence type="ECO:0008006" key="3">
    <source>
        <dbReference type="Google" id="ProtNLM"/>
    </source>
</evidence>
<sequence>MHAYLLIGKGSPAIEEEIAKLLAKLAAERLDYEVAKIEDVRELQNFTKLAVTKPTAIIIKDIGSATEEALNAFLKSLEEPQELLYFILQAHSEAAVLPTILSRCRVIYLAKQKYKIDETKYDRFLSCTISEKFILLEKFKARDEAIVFLENLIVYLHHTIKSKPKTKSNYLKVAQKTLNSIKANGNINLQLTNFAIQLTRIIHLETA</sequence>